<accession>A0ACC1YUK4</accession>
<comment type="caution">
    <text evidence="1">The sequence shown here is derived from an EMBL/GenBank/DDBJ whole genome shotgun (WGS) entry which is preliminary data.</text>
</comment>
<reference evidence="1 2" key="1">
    <citation type="journal article" date="2023" name="Science">
        <title>Complex scaffold remodeling in plant triterpene biosynthesis.</title>
        <authorList>
            <person name="De La Pena R."/>
            <person name="Hodgson H."/>
            <person name="Liu J.C."/>
            <person name="Stephenson M.J."/>
            <person name="Martin A.C."/>
            <person name="Owen C."/>
            <person name="Harkess A."/>
            <person name="Leebens-Mack J."/>
            <person name="Jimenez L.E."/>
            <person name="Osbourn A."/>
            <person name="Sattely E.S."/>
        </authorList>
    </citation>
    <scope>NUCLEOTIDE SEQUENCE [LARGE SCALE GENOMIC DNA]</scope>
    <source>
        <strain evidence="2">cv. JPN11</strain>
        <tissue evidence="1">Leaf</tissue>
    </source>
</reference>
<dbReference type="EMBL" id="CM051394">
    <property type="protein sequence ID" value="KAJ4727141.1"/>
    <property type="molecule type" value="Genomic_DNA"/>
</dbReference>
<gene>
    <name evidence="1" type="ORF">OWV82_000291</name>
</gene>
<dbReference type="Proteomes" id="UP001164539">
    <property type="component" value="Chromosome 1"/>
</dbReference>
<evidence type="ECO:0000313" key="1">
    <source>
        <dbReference type="EMBL" id="KAJ4727141.1"/>
    </source>
</evidence>
<protein>
    <submittedName>
        <fullName evidence="1">3-phosphoshikimate 1-carboxyvinyltransferase</fullName>
    </submittedName>
</protein>
<sequence length="436" mass="46322">MRGWAMIQFRTVRVSASVGTSEKPSKVSEIVLQPIKEISGTVTLPGSKSLSNRILLLAALSEGTTVVDNLLNSDDIHHMLVALKKLGLNVEEDGAAKRAVVEGCGGLFPVCKESTGEVELFLGNAGTAMRPLTAAVTAAGGNLSYVLDGVPRMRERPIGDLVTGLKQLGADIDCIYGTNCPPVRINGKGGLPGGKVKLSGKISSQYLTALLMAASIGSWEYGIDSFIQGGQKYKSPGKAFVEGDASSASYFLAGAAVTGGTITVEGCGTSSLQGDVKFAEVLEKMGAKVSWTENSVTVTGPPRDPYGRKHLRAIDVNMNKMPDVAMTLAVVALFADGPTAIRDVASWRVKETERMIAICTELRKLGATVEEGPDYCVITPPEKLKVAAIDTYDDHRMAMAFSLAACTDVPVTIKDPSCTRKTFPDYFDVLERVTEH</sequence>
<organism evidence="1 2">
    <name type="scientific">Melia azedarach</name>
    <name type="common">Chinaberry tree</name>
    <dbReference type="NCBI Taxonomy" id="155640"/>
    <lineage>
        <taxon>Eukaryota</taxon>
        <taxon>Viridiplantae</taxon>
        <taxon>Streptophyta</taxon>
        <taxon>Embryophyta</taxon>
        <taxon>Tracheophyta</taxon>
        <taxon>Spermatophyta</taxon>
        <taxon>Magnoliopsida</taxon>
        <taxon>eudicotyledons</taxon>
        <taxon>Gunneridae</taxon>
        <taxon>Pentapetalae</taxon>
        <taxon>rosids</taxon>
        <taxon>malvids</taxon>
        <taxon>Sapindales</taxon>
        <taxon>Meliaceae</taxon>
        <taxon>Melia</taxon>
    </lineage>
</organism>
<name>A0ACC1YUK4_MELAZ</name>
<keyword evidence="2" id="KW-1185">Reference proteome</keyword>
<evidence type="ECO:0000313" key="2">
    <source>
        <dbReference type="Proteomes" id="UP001164539"/>
    </source>
</evidence>
<proteinExistence type="predicted"/>